<feature type="transmembrane region" description="Helical" evidence="9">
    <location>
        <begin position="405"/>
        <end position="427"/>
    </location>
</feature>
<feature type="compositionally biased region" description="Polar residues" evidence="8">
    <location>
        <begin position="550"/>
        <end position="566"/>
    </location>
</feature>
<evidence type="ECO:0000256" key="7">
    <source>
        <dbReference type="ARBA" id="ARBA00023136"/>
    </source>
</evidence>
<protein>
    <submittedName>
        <fullName evidence="11">Related to amino acid vacuolar transport protein AVT2</fullName>
    </submittedName>
</protein>
<evidence type="ECO:0000256" key="2">
    <source>
        <dbReference type="ARBA" id="ARBA00008066"/>
    </source>
</evidence>
<dbReference type="AlphaFoldDB" id="I2FXR5"/>
<dbReference type="GO" id="GO:0005783">
    <property type="term" value="C:endoplasmic reticulum"/>
    <property type="evidence" value="ECO:0007669"/>
    <property type="project" value="TreeGrafter"/>
</dbReference>
<keyword evidence="6 9" id="KW-1133">Transmembrane helix</keyword>
<dbReference type="PANTHER" id="PTHR22950:SF458">
    <property type="entry name" value="SODIUM-COUPLED NEUTRAL AMINO ACID TRANSPORTER 11-RELATED"/>
    <property type="match status" value="1"/>
</dbReference>
<feature type="region of interest" description="Disordered" evidence="8">
    <location>
        <begin position="543"/>
        <end position="574"/>
    </location>
</feature>
<evidence type="ECO:0000259" key="10">
    <source>
        <dbReference type="Pfam" id="PF01490"/>
    </source>
</evidence>
<dbReference type="eggNOG" id="KOG1305">
    <property type="taxonomic scope" value="Eukaryota"/>
</dbReference>
<evidence type="ECO:0000313" key="11">
    <source>
        <dbReference type="EMBL" id="CCF51708.1"/>
    </source>
</evidence>
<comment type="caution">
    <text evidence="11">The sequence shown here is derived from an EMBL/GenBank/DDBJ whole genome shotgun (WGS) entry which is preliminary data.</text>
</comment>
<keyword evidence="12" id="KW-1185">Reference proteome</keyword>
<dbReference type="InterPro" id="IPR013057">
    <property type="entry name" value="AA_transpt_TM"/>
</dbReference>
<dbReference type="PANTHER" id="PTHR22950">
    <property type="entry name" value="AMINO ACID TRANSPORTER"/>
    <property type="match status" value="1"/>
</dbReference>
<keyword evidence="7 9" id="KW-0472">Membrane</keyword>
<proteinExistence type="inferred from homology"/>
<dbReference type="STRING" id="1128400.I2FXR5"/>
<dbReference type="OMA" id="IEIMEHC"/>
<feature type="transmembrane region" description="Helical" evidence="9">
    <location>
        <begin position="208"/>
        <end position="231"/>
    </location>
</feature>
<evidence type="ECO:0000256" key="3">
    <source>
        <dbReference type="ARBA" id="ARBA00022448"/>
    </source>
</evidence>
<reference evidence="11 12" key="1">
    <citation type="journal article" date="2012" name="Plant Cell">
        <title>Genome comparison of barley and maize smut fungi reveals targeted loss of RNA silencing components and species-specific presence of transposable elements.</title>
        <authorList>
            <person name="Laurie J.D."/>
            <person name="Ali S."/>
            <person name="Linning R."/>
            <person name="Mannhaupt G."/>
            <person name="Wong P."/>
            <person name="Gueldener U."/>
            <person name="Muensterkoetter M."/>
            <person name="Moore R."/>
            <person name="Kahmann R."/>
            <person name="Bakkeren G."/>
            <person name="Schirawski J."/>
        </authorList>
    </citation>
    <scope>NUCLEOTIDE SEQUENCE [LARGE SCALE GENOMIC DNA]</scope>
    <source>
        <strain evidence="12">Uh4875-4</strain>
    </source>
</reference>
<evidence type="ECO:0000256" key="4">
    <source>
        <dbReference type="ARBA" id="ARBA00022692"/>
    </source>
</evidence>
<dbReference type="GO" id="GO:0015179">
    <property type="term" value="F:L-amino acid transmembrane transporter activity"/>
    <property type="evidence" value="ECO:0007669"/>
    <property type="project" value="TreeGrafter"/>
</dbReference>
<comment type="subcellular location">
    <subcellularLocation>
        <location evidence="1">Membrane</location>
        <topology evidence="1">Multi-pass membrane protein</topology>
    </subcellularLocation>
</comment>
<feature type="transmembrane region" description="Helical" evidence="9">
    <location>
        <begin position="298"/>
        <end position="317"/>
    </location>
</feature>
<feature type="domain" description="Amino acid transporter transmembrane" evidence="10">
    <location>
        <begin position="178"/>
        <end position="541"/>
    </location>
</feature>
<evidence type="ECO:0000256" key="1">
    <source>
        <dbReference type="ARBA" id="ARBA00004141"/>
    </source>
</evidence>
<dbReference type="EMBL" id="CAGI01000167">
    <property type="protein sequence ID" value="CCF51708.1"/>
    <property type="molecule type" value="Genomic_DNA"/>
</dbReference>
<feature type="transmembrane region" description="Helical" evidence="9">
    <location>
        <begin position="447"/>
        <end position="467"/>
    </location>
</feature>
<evidence type="ECO:0000313" key="12">
    <source>
        <dbReference type="Proteomes" id="UP000006174"/>
    </source>
</evidence>
<feature type="transmembrane region" description="Helical" evidence="9">
    <location>
        <begin position="369"/>
        <end position="393"/>
    </location>
</feature>
<dbReference type="OrthoDB" id="28208at2759"/>
<feature type="transmembrane region" description="Helical" evidence="9">
    <location>
        <begin position="669"/>
        <end position="689"/>
    </location>
</feature>
<organism evidence="11 12">
    <name type="scientific">Ustilago hordei</name>
    <name type="common">Barley covered smut fungus</name>
    <dbReference type="NCBI Taxonomy" id="120017"/>
    <lineage>
        <taxon>Eukaryota</taxon>
        <taxon>Fungi</taxon>
        <taxon>Dikarya</taxon>
        <taxon>Basidiomycota</taxon>
        <taxon>Ustilaginomycotina</taxon>
        <taxon>Ustilaginomycetes</taxon>
        <taxon>Ustilaginales</taxon>
        <taxon>Ustilaginaceae</taxon>
        <taxon>Ustilago</taxon>
    </lineage>
</organism>
<accession>I2FXR5</accession>
<feature type="transmembrane region" description="Helical" evidence="9">
    <location>
        <begin position="517"/>
        <end position="534"/>
    </location>
</feature>
<feature type="region of interest" description="Disordered" evidence="8">
    <location>
        <begin position="1"/>
        <end position="54"/>
    </location>
</feature>
<feature type="compositionally biased region" description="Low complexity" evidence="8">
    <location>
        <begin position="39"/>
        <end position="54"/>
    </location>
</feature>
<keyword evidence="3" id="KW-0813">Transport</keyword>
<dbReference type="Proteomes" id="UP000006174">
    <property type="component" value="Unassembled WGS sequence"/>
</dbReference>
<evidence type="ECO:0000256" key="9">
    <source>
        <dbReference type="SAM" id="Phobius"/>
    </source>
</evidence>
<keyword evidence="4 9" id="KW-0812">Transmembrane</keyword>
<dbReference type="Pfam" id="PF01490">
    <property type="entry name" value="Aa_trans"/>
    <property type="match status" value="1"/>
</dbReference>
<evidence type="ECO:0000256" key="8">
    <source>
        <dbReference type="SAM" id="MobiDB-lite"/>
    </source>
</evidence>
<name>I2FXR5_USTHO</name>
<feature type="transmembrane region" description="Helical" evidence="9">
    <location>
        <begin position="256"/>
        <end position="278"/>
    </location>
</feature>
<gene>
    <name evidence="11" type="ORF">UHOR_03710</name>
</gene>
<keyword evidence="5" id="KW-0029">Amino-acid transport</keyword>
<comment type="similarity">
    <text evidence="2">Belongs to the amino acid/polyamine transporter 2 family.</text>
</comment>
<sequence length="703" mass="75979">MSNPSHTIPRPGNGGAANTTIFSFDDEDNNTNCPSHQASTSHALPASSSTSSDIDLPSYSTAAGVNRAPLPLKFLTSSKEAQFEADPDDIDDQDDIVAVQSSHIGLRPNNGTGYTPVAGSDERTQLNREGAQSLIDRIPGTRIRASLDVFSNDLRNIRQSLGVPGWDGEGMPDWLKRGAGVFDATVNMANSILGAGIVGLPYSMRESGFIAGLVLLVGLSFLTDWTIRLIVLNAKLSGRITYIEIMEHCFGQNGKAAVSIFQFAFGFGGMCAFCVVIGDTIPHVIKMLFPSLAGSFLANRQFVITFFTLAVSYPLSLYRNIEKLSKASAIALVSMVVIIIAVTIRGPAMPAELKGDPSLRFTIVNVSNLVRSISVISFAFVCHHNSLLIYGSLKEPSMNKFGQVTHYSTVIAAAATITMSVAGYWSFEERTLSNVLNNFPDDDVVVNIARGLFGLNMLTTLPLECFVCREVLETYFFAGEFDRNRHLIFTSSLVMTAMIVSLLTCDLGIVLELTGGLSATALAFIFPSICYLKLTSETGKRVPTADLPHLTSSSWRDQGQTRGGQSNNNNNNQDRADQENEALIDQSNGSIDRGQNLIRTAEYDNADDEEPSTLDHMERMEGGRTARGIGAARESVDVDDVELPLRPGASVRFRPAAANRKWWQSTRPLSVACAIFGSIVLVISVWTAISDSTSGKTGAVHVC</sequence>
<evidence type="ECO:0000256" key="6">
    <source>
        <dbReference type="ARBA" id="ARBA00022989"/>
    </source>
</evidence>
<evidence type="ECO:0000256" key="5">
    <source>
        <dbReference type="ARBA" id="ARBA00022970"/>
    </source>
</evidence>
<feature type="transmembrane region" description="Helical" evidence="9">
    <location>
        <begin position="329"/>
        <end position="349"/>
    </location>
</feature>
<feature type="transmembrane region" description="Helical" evidence="9">
    <location>
        <begin position="487"/>
        <end position="511"/>
    </location>
</feature>
<dbReference type="HOGENOM" id="CLU_009020_4_1_1"/>
<dbReference type="GO" id="GO:0016020">
    <property type="term" value="C:membrane"/>
    <property type="evidence" value="ECO:0007669"/>
    <property type="project" value="UniProtKB-SubCell"/>
</dbReference>